<evidence type="ECO:0000313" key="3">
    <source>
        <dbReference type="Proteomes" id="UP001583186"/>
    </source>
</evidence>
<comment type="caution">
    <text evidence="2">The sequence shown here is derived from an EMBL/GenBank/DDBJ whole genome shotgun (WGS) entry which is preliminary data.</text>
</comment>
<dbReference type="Proteomes" id="UP001583186">
    <property type="component" value="Unassembled WGS sequence"/>
</dbReference>
<feature type="compositionally biased region" description="Low complexity" evidence="1">
    <location>
        <begin position="86"/>
        <end position="96"/>
    </location>
</feature>
<gene>
    <name evidence="2" type="ORF">Sste5346_008124</name>
</gene>
<feature type="compositionally biased region" description="Gly residues" evidence="1">
    <location>
        <begin position="288"/>
        <end position="300"/>
    </location>
</feature>
<feature type="compositionally biased region" description="Low complexity" evidence="1">
    <location>
        <begin position="259"/>
        <end position="268"/>
    </location>
</feature>
<keyword evidence="3" id="KW-1185">Reference proteome</keyword>
<evidence type="ECO:0000313" key="2">
    <source>
        <dbReference type="EMBL" id="KAL1890608.1"/>
    </source>
</evidence>
<protein>
    <submittedName>
        <fullName evidence="2">Uncharacterized protein</fullName>
    </submittedName>
</protein>
<organism evidence="2 3">
    <name type="scientific">Sporothrix stenoceras</name>
    <dbReference type="NCBI Taxonomy" id="5173"/>
    <lineage>
        <taxon>Eukaryota</taxon>
        <taxon>Fungi</taxon>
        <taxon>Dikarya</taxon>
        <taxon>Ascomycota</taxon>
        <taxon>Pezizomycotina</taxon>
        <taxon>Sordariomycetes</taxon>
        <taxon>Sordariomycetidae</taxon>
        <taxon>Ophiostomatales</taxon>
        <taxon>Ophiostomataceae</taxon>
        <taxon>Sporothrix</taxon>
    </lineage>
</organism>
<feature type="compositionally biased region" description="Acidic residues" evidence="1">
    <location>
        <begin position="127"/>
        <end position="143"/>
    </location>
</feature>
<sequence length="354" mass="37186">MAGHDRDHDHNNDYDVDELDSAAVAAAMGFSSFGAQAPLNKKRRFNPQADAVIGTPRDGRPPARTQVYPAGTGANATKLPPRPVKTMAPATAPATTSLSDLPLHPPQPQNSAKMAMKLPPPTKTNTDEIDLDDDDDNNGEDDKEAGGANLETGGDADANDEPGPQYLDTSRPVGEIRDHLGNSVPENVEEDPVALQARIDAVVAAGNAAYGISPAAAAAAAQQLDGAVHSTSRHHGGIRPVDRHGFNPDLMPSAGPQFGAGDAAGSEAADSEMGDESSLVGSTDGRGQWQGRGGRGGRGGHGSHAHGGHQRDWWTGYYDPTSNENPWARIEQKLGLPTRGSNWLERDHGRVQKV</sequence>
<evidence type="ECO:0000256" key="1">
    <source>
        <dbReference type="SAM" id="MobiDB-lite"/>
    </source>
</evidence>
<reference evidence="2 3" key="1">
    <citation type="journal article" date="2024" name="IMA Fungus">
        <title>IMA Genome - F19 : A genome assembly and annotation guide to empower mycologists, including annotated draft genome sequences of Ceratocystis pirilliformis, Diaporthe australafricana, Fusarium ophioides, Paecilomyces lecythidis, and Sporothrix stenoceras.</title>
        <authorList>
            <person name="Aylward J."/>
            <person name="Wilson A.M."/>
            <person name="Visagie C.M."/>
            <person name="Spraker J."/>
            <person name="Barnes I."/>
            <person name="Buitendag C."/>
            <person name="Ceriani C."/>
            <person name="Del Mar Angel L."/>
            <person name="du Plessis D."/>
            <person name="Fuchs T."/>
            <person name="Gasser K."/>
            <person name="Kramer D."/>
            <person name="Li W."/>
            <person name="Munsamy K."/>
            <person name="Piso A."/>
            <person name="Price J.L."/>
            <person name="Sonnekus B."/>
            <person name="Thomas C."/>
            <person name="van der Nest A."/>
            <person name="van Dijk A."/>
            <person name="van Heerden A."/>
            <person name="van Vuuren N."/>
            <person name="Yilmaz N."/>
            <person name="Duong T.A."/>
            <person name="van der Merwe N.A."/>
            <person name="Wingfield M.J."/>
            <person name="Wingfield B.D."/>
        </authorList>
    </citation>
    <scope>NUCLEOTIDE SEQUENCE [LARGE SCALE GENOMIC DNA]</scope>
    <source>
        <strain evidence="2 3">CMW 5346</strain>
    </source>
</reference>
<accession>A0ABR3YRW2</accession>
<proteinExistence type="predicted"/>
<dbReference type="EMBL" id="JAWCUI010000060">
    <property type="protein sequence ID" value="KAL1890608.1"/>
    <property type="molecule type" value="Genomic_DNA"/>
</dbReference>
<feature type="region of interest" description="Disordered" evidence="1">
    <location>
        <begin position="229"/>
        <end position="313"/>
    </location>
</feature>
<name>A0ABR3YRW2_9PEZI</name>
<feature type="region of interest" description="Disordered" evidence="1">
    <location>
        <begin position="33"/>
        <end position="187"/>
    </location>
</feature>